<dbReference type="GeneID" id="49635668"/>
<feature type="transmembrane region" description="Helical" evidence="1">
    <location>
        <begin position="42"/>
        <end position="63"/>
    </location>
</feature>
<feature type="transmembrane region" description="Helical" evidence="1">
    <location>
        <begin position="75"/>
        <end position="98"/>
    </location>
</feature>
<sequence length="142" mass="16080">MQSNYPYLKALIIFPLIMQILGTIIAICIGDNTDEMFGIVDLVLFYMYVTFFVATIPAFLIALWAKAYRYIRYNVLAIVLISAIIAFCYSNVAGFIYMMLFEKTMTFGIWLRSGALDVALLLSCGMALYSVLTLPLLLPKER</sequence>
<dbReference type="Proteomes" id="UP000253728">
    <property type="component" value="Unassembled WGS sequence"/>
</dbReference>
<proteinExistence type="predicted"/>
<dbReference type="STRING" id="732.ADJ80_03050"/>
<dbReference type="OMA" id="FWGWLTE"/>
<accession>A0A336N9R0</accession>
<keyword evidence="1" id="KW-0812">Transmembrane</keyword>
<dbReference type="EMBL" id="UFSP01000005">
    <property type="protein sequence ID" value="SSZ30850.1"/>
    <property type="molecule type" value="Genomic_DNA"/>
</dbReference>
<gene>
    <name evidence="2" type="ORF">NCTC5908_02691</name>
</gene>
<protein>
    <submittedName>
        <fullName evidence="2">Uncharacterized protein</fullName>
    </submittedName>
</protein>
<keyword evidence="1" id="KW-0472">Membrane</keyword>
<name>A0A336N9R0_AGGAP</name>
<dbReference type="RefSeq" id="WP_005702519.1">
    <property type="nucleotide sequence ID" value="NZ_CAUTUO010000014.1"/>
</dbReference>
<reference evidence="2 3" key="1">
    <citation type="submission" date="2018-06" db="EMBL/GenBank/DDBJ databases">
        <authorList>
            <consortium name="Pathogen Informatics"/>
            <person name="Doyle S."/>
        </authorList>
    </citation>
    <scope>NUCLEOTIDE SEQUENCE [LARGE SCALE GENOMIC DNA]</scope>
    <source>
        <strain evidence="2 3">NCTC5908</strain>
    </source>
</reference>
<keyword evidence="1" id="KW-1133">Transmembrane helix</keyword>
<feature type="transmembrane region" description="Helical" evidence="1">
    <location>
        <begin position="7"/>
        <end position="30"/>
    </location>
</feature>
<feature type="transmembrane region" description="Helical" evidence="1">
    <location>
        <begin position="118"/>
        <end position="138"/>
    </location>
</feature>
<organism evidence="2 3">
    <name type="scientific">Aggregatibacter aphrophilus</name>
    <name type="common">Haemophilus aphrophilus</name>
    <dbReference type="NCBI Taxonomy" id="732"/>
    <lineage>
        <taxon>Bacteria</taxon>
        <taxon>Pseudomonadati</taxon>
        <taxon>Pseudomonadota</taxon>
        <taxon>Gammaproteobacteria</taxon>
        <taxon>Pasteurellales</taxon>
        <taxon>Pasteurellaceae</taxon>
        <taxon>Aggregatibacter</taxon>
    </lineage>
</organism>
<dbReference type="AlphaFoldDB" id="A0A336N9R0"/>
<evidence type="ECO:0000256" key="1">
    <source>
        <dbReference type="SAM" id="Phobius"/>
    </source>
</evidence>
<evidence type="ECO:0000313" key="3">
    <source>
        <dbReference type="Proteomes" id="UP000253728"/>
    </source>
</evidence>
<evidence type="ECO:0000313" key="2">
    <source>
        <dbReference type="EMBL" id="SSZ30850.1"/>
    </source>
</evidence>